<proteinExistence type="predicted"/>
<keyword evidence="3" id="KW-1185">Reference proteome</keyword>
<comment type="caution">
    <text evidence="2">The sequence shown here is derived from an EMBL/GenBank/DDBJ whole genome shotgun (WGS) entry which is preliminary data.</text>
</comment>
<accession>A0A225X461</accession>
<organism evidence="2 3">
    <name type="scientific">Phytophthora megakarya</name>
    <dbReference type="NCBI Taxonomy" id="4795"/>
    <lineage>
        <taxon>Eukaryota</taxon>
        <taxon>Sar</taxon>
        <taxon>Stramenopiles</taxon>
        <taxon>Oomycota</taxon>
        <taxon>Peronosporomycetes</taxon>
        <taxon>Peronosporales</taxon>
        <taxon>Peronosporaceae</taxon>
        <taxon>Phytophthora</taxon>
    </lineage>
</organism>
<reference evidence="3" key="1">
    <citation type="submission" date="2017-03" db="EMBL/GenBank/DDBJ databases">
        <title>Phytopthora megakarya and P. palmivora, two closely related causual agents of cacao black pod achieved similar genome size and gene model numbers by different mechanisms.</title>
        <authorList>
            <person name="Ali S."/>
            <person name="Shao J."/>
            <person name="Larry D.J."/>
            <person name="Kronmiller B."/>
            <person name="Shen D."/>
            <person name="Strem M.D."/>
            <person name="Melnick R.L."/>
            <person name="Guiltinan M.J."/>
            <person name="Tyler B.M."/>
            <person name="Meinhardt L.W."/>
            <person name="Bailey B.A."/>
        </authorList>
    </citation>
    <scope>NUCLEOTIDE SEQUENCE [LARGE SCALE GENOMIC DNA]</scope>
    <source>
        <strain evidence="3">zdho120</strain>
    </source>
</reference>
<evidence type="ECO:0000313" key="2">
    <source>
        <dbReference type="EMBL" id="OWZ24736.1"/>
    </source>
</evidence>
<evidence type="ECO:0008006" key="4">
    <source>
        <dbReference type="Google" id="ProtNLM"/>
    </source>
</evidence>
<dbReference type="Proteomes" id="UP000198211">
    <property type="component" value="Unassembled WGS sequence"/>
</dbReference>
<evidence type="ECO:0000256" key="1">
    <source>
        <dbReference type="SAM" id="MobiDB-lite"/>
    </source>
</evidence>
<protein>
    <recommendedName>
        <fullName evidence="4">Bzip transcription factor</fullName>
    </recommendedName>
</protein>
<dbReference type="AlphaFoldDB" id="A0A225X461"/>
<evidence type="ECO:0000313" key="3">
    <source>
        <dbReference type="Proteomes" id="UP000198211"/>
    </source>
</evidence>
<feature type="region of interest" description="Disordered" evidence="1">
    <location>
        <begin position="25"/>
        <end position="58"/>
    </location>
</feature>
<gene>
    <name evidence="2" type="ORF">PHMEG_000174</name>
</gene>
<feature type="compositionally biased region" description="Polar residues" evidence="1">
    <location>
        <begin position="30"/>
        <end position="51"/>
    </location>
</feature>
<dbReference type="OrthoDB" id="128476at2759"/>
<name>A0A225X461_9STRA</name>
<sequence>MHDSLLFPPHHQSLSDNVIGAVVTQKSKRSSQSTFGDSQYHQRPYSIQQQRQRVEEPTDNTIPENVFFTVDAKDKSRLVNVKTSATTNIEGIFATDKNGKKQFTSQEIVNMLVLDKIAMRKRRQVIQQKYRKKIRDGEVALQDSVIQQRHQIRQLEVKRQFLLHPHGVISPTPSSIIVRYFQHFRNGFRPTISVSKLCSTSAMVVPTKAHMQAKFVQAVMTPDVMFNGGCGIEALLEDWRLISLHHEKLDLQLLRVDQGEKGFVTAYLDGVTRITSNMLRSARFDFLHHGEADNLAPITAKLLDQKLVFPTTVRFDWDDAAGRITRVQYDADMVTPLLKLLENLEDTSRVLNSTLDVHHWSKGKSLE</sequence>
<dbReference type="EMBL" id="NBNE01000004">
    <property type="protein sequence ID" value="OWZ24736.1"/>
    <property type="molecule type" value="Genomic_DNA"/>
</dbReference>